<protein>
    <submittedName>
        <fullName evidence="2">Uncharacterized protein</fullName>
    </submittedName>
</protein>
<reference evidence="2 3" key="1">
    <citation type="submission" date="2014-12" db="EMBL/GenBank/DDBJ databases">
        <title>Draft genome sequence of Cohnella kolymensis strain B-2846.</title>
        <authorList>
            <person name="Karlyshev A.V."/>
            <person name="Kudryashova E.B."/>
        </authorList>
    </citation>
    <scope>NUCLEOTIDE SEQUENCE [LARGE SCALE GENOMIC DNA]</scope>
    <source>
        <strain evidence="2 3">VKM B-2846</strain>
    </source>
</reference>
<gene>
    <name evidence="2" type="ORF">SD71_15075</name>
</gene>
<comment type="caution">
    <text evidence="2">The sequence shown here is derived from an EMBL/GenBank/DDBJ whole genome shotgun (WGS) entry which is preliminary data.</text>
</comment>
<evidence type="ECO:0000313" key="3">
    <source>
        <dbReference type="Proteomes" id="UP000054526"/>
    </source>
</evidence>
<feature type="transmembrane region" description="Helical" evidence="1">
    <location>
        <begin position="5"/>
        <end position="23"/>
    </location>
</feature>
<keyword evidence="1" id="KW-0472">Membrane</keyword>
<evidence type="ECO:0000313" key="2">
    <source>
        <dbReference type="EMBL" id="KIL35002.1"/>
    </source>
</evidence>
<accession>A0ABR5A236</accession>
<keyword evidence="1" id="KW-0812">Transmembrane</keyword>
<name>A0ABR5A236_9BACL</name>
<keyword evidence="1" id="KW-1133">Transmembrane helix</keyword>
<dbReference type="Proteomes" id="UP000054526">
    <property type="component" value="Unassembled WGS sequence"/>
</dbReference>
<evidence type="ECO:0000256" key="1">
    <source>
        <dbReference type="SAM" id="Phobius"/>
    </source>
</evidence>
<sequence length="75" mass="8679">MKKYLTLFACSLIIIFIAIYRLYSAYQPMVGPVGNGPNEKIIWFRFIFTILMGITALVLSVRMFIIERKKGNKDT</sequence>
<keyword evidence="3" id="KW-1185">Reference proteome</keyword>
<dbReference type="EMBL" id="JXAL01000024">
    <property type="protein sequence ID" value="KIL35002.1"/>
    <property type="molecule type" value="Genomic_DNA"/>
</dbReference>
<proteinExistence type="predicted"/>
<organism evidence="2 3">
    <name type="scientific">Cohnella kolymensis</name>
    <dbReference type="NCBI Taxonomy" id="1590652"/>
    <lineage>
        <taxon>Bacteria</taxon>
        <taxon>Bacillati</taxon>
        <taxon>Bacillota</taxon>
        <taxon>Bacilli</taxon>
        <taxon>Bacillales</taxon>
        <taxon>Paenibacillaceae</taxon>
        <taxon>Cohnella</taxon>
    </lineage>
</organism>
<feature type="transmembrane region" description="Helical" evidence="1">
    <location>
        <begin position="43"/>
        <end position="65"/>
    </location>
</feature>